<keyword evidence="7" id="KW-0804">Transcription</keyword>
<protein>
    <submittedName>
        <fullName evidence="10">Uncharacterized protein</fullName>
    </submittedName>
</protein>
<sequence length="336" mass="37552">MFSIKNLIDSENESHTCTKKLAISTSFSVELNQAEARNNVLERANTMKYLRMLKTRLTYATFKIHHGWENRSFGEVQQLYHETREVDKGNPSINPPTSNHTFTTRETEFVVPRTPLSVGHKRKLSAEVKYNRPLTPRPTFNSSTNIYNNQHSKSPTASNLGCKLNRKALKGSLLNSTPKSNVKDADKENLNPFVNSITGDTFGIHNPLEFTTPPRPLLPRSSTVLDVQYLPSKPDFLPPVGFNKFPESLDNISRRSRSTSPAFEAAETIMMLSSPRPSTPVTPRYSPLENSPPPGPPLGTSIDIHPAQGGYQDGDIFKTPKDPLNLLMTTASYFPK</sequence>
<dbReference type="InterPro" id="IPR013734">
    <property type="entry name" value="TF_Nrm1/Whi5"/>
</dbReference>
<organism evidence="10 11">
    <name type="scientific">Basidiobolus ranarum</name>
    <dbReference type="NCBI Taxonomy" id="34480"/>
    <lineage>
        <taxon>Eukaryota</taxon>
        <taxon>Fungi</taxon>
        <taxon>Fungi incertae sedis</taxon>
        <taxon>Zoopagomycota</taxon>
        <taxon>Entomophthoromycotina</taxon>
        <taxon>Basidiobolomycetes</taxon>
        <taxon>Basidiobolales</taxon>
        <taxon>Basidiobolaceae</taxon>
        <taxon>Basidiobolus</taxon>
    </lineage>
</organism>
<accession>A0ABR2W1M1</accession>
<keyword evidence="8" id="KW-0539">Nucleus</keyword>
<keyword evidence="4" id="KW-0963">Cytoplasm</keyword>
<evidence type="ECO:0000256" key="8">
    <source>
        <dbReference type="ARBA" id="ARBA00023242"/>
    </source>
</evidence>
<feature type="region of interest" description="Disordered" evidence="9">
    <location>
        <begin position="273"/>
        <end position="318"/>
    </location>
</feature>
<gene>
    <name evidence="10" type="ORF">K7432_006468</name>
</gene>
<keyword evidence="11" id="KW-1185">Reference proteome</keyword>
<evidence type="ECO:0000256" key="2">
    <source>
        <dbReference type="ARBA" id="ARBA00004496"/>
    </source>
</evidence>
<dbReference type="EMBL" id="JASJQH010007162">
    <property type="protein sequence ID" value="KAK9717038.1"/>
    <property type="molecule type" value="Genomic_DNA"/>
</dbReference>
<dbReference type="Proteomes" id="UP001479436">
    <property type="component" value="Unassembled WGS sequence"/>
</dbReference>
<evidence type="ECO:0000256" key="4">
    <source>
        <dbReference type="ARBA" id="ARBA00022490"/>
    </source>
</evidence>
<evidence type="ECO:0000256" key="5">
    <source>
        <dbReference type="ARBA" id="ARBA00022491"/>
    </source>
</evidence>
<keyword evidence="5" id="KW-0678">Repressor</keyword>
<evidence type="ECO:0000256" key="3">
    <source>
        <dbReference type="ARBA" id="ARBA00006922"/>
    </source>
</evidence>
<name>A0ABR2W1M1_9FUNG</name>
<feature type="compositionally biased region" description="Low complexity" evidence="9">
    <location>
        <begin position="273"/>
        <end position="289"/>
    </location>
</feature>
<evidence type="ECO:0000256" key="9">
    <source>
        <dbReference type="SAM" id="MobiDB-lite"/>
    </source>
</evidence>
<keyword evidence="6" id="KW-0805">Transcription regulation</keyword>
<evidence type="ECO:0000256" key="1">
    <source>
        <dbReference type="ARBA" id="ARBA00004123"/>
    </source>
</evidence>
<evidence type="ECO:0000256" key="7">
    <source>
        <dbReference type="ARBA" id="ARBA00023163"/>
    </source>
</evidence>
<reference evidence="10 11" key="1">
    <citation type="submission" date="2023-04" db="EMBL/GenBank/DDBJ databases">
        <title>Genome of Basidiobolus ranarum AG-B5.</title>
        <authorList>
            <person name="Stajich J.E."/>
            <person name="Carter-House D."/>
            <person name="Gryganskyi A."/>
        </authorList>
    </citation>
    <scope>NUCLEOTIDE SEQUENCE [LARGE SCALE GENOMIC DNA]</scope>
    <source>
        <strain evidence="10 11">AG-B5</strain>
    </source>
</reference>
<comment type="subcellular location">
    <subcellularLocation>
        <location evidence="2">Cytoplasm</location>
    </subcellularLocation>
    <subcellularLocation>
        <location evidence="1">Nucleus</location>
    </subcellularLocation>
</comment>
<comment type="caution">
    <text evidence="10">The sequence shown here is derived from an EMBL/GenBank/DDBJ whole genome shotgun (WGS) entry which is preliminary data.</text>
</comment>
<proteinExistence type="inferred from homology"/>
<comment type="similarity">
    <text evidence="3">Belongs to the WHI5/NRM1 family.</text>
</comment>
<evidence type="ECO:0000313" key="10">
    <source>
        <dbReference type="EMBL" id="KAK9717038.1"/>
    </source>
</evidence>
<evidence type="ECO:0000313" key="11">
    <source>
        <dbReference type="Proteomes" id="UP001479436"/>
    </source>
</evidence>
<evidence type="ECO:0000256" key="6">
    <source>
        <dbReference type="ARBA" id="ARBA00023015"/>
    </source>
</evidence>
<dbReference type="Pfam" id="PF08528">
    <property type="entry name" value="Whi5"/>
    <property type="match status" value="1"/>
</dbReference>